<organism evidence="1">
    <name type="scientific">marine sediment metagenome</name>
    <dbReference type="NCBI Taxonomy" id="412755"/>
    <lineage>
        <taxon>unclassified sequences</taxon>
        <taxon>metagenomes</taxon>
        <taxon>ecological metagenomes</taxon>
    </lineage>
</organism>
<protein>
    <submittedName>
        <fullName evidence="1">Uncharacterized protein</fullName>
    </submittedName>
</protein>
<accession>X1A6A5</accession>
<dbReference type="EMBL" id="BART01018721">
    <property type="protein sequence ID" value="GAG77274.1"/>
    <property type="molecule type" value="Genomic_DNA"/>
</dbReference>
<reference evidence="1" key="1">
    <citation type="journal article" date="2014" name="Front. Microbiol.">
        <title>High frequency of phylogenetically diverse reductive dehalogenase-homologous genes in deep subseafloor sedimentary metagenomes.</title>
        <authorList>
            <person name="Kawai M."/>
            <person name="Futagami T."/>
            <person name="Toyoda A."/>
            <person name="Takaki Y."/>
            <person name="Nishi S."/>
            <person name="Hori S."/>
            <person name="Arai W."/>
            <person name="Tsubouchi T."/>
            <person name="Morono Y."/>
            <person name="Uchiyama I."/>
            <person name="Ito T."/>
            <person name="Fujiyama A."/>
            <person name="Inagaki F."/>
            <person name="Takami H."/>
        </authorList>
    </citation>
    <scope>NUCLEOTIDE SEQUENCE</scope>
    <source>
        <strain evidence="1">Expedition CK06-06</strain>
    </source>
</reference>
<name>X1A6A5_9ZZZZ</name>
<proteinExistence type="predicted"/>
<comment type="caution">
    <text evidence="1">The sequence shown here is derived from an EMBL/GenBank/DDBJ whole genome shotgun (WGS) entry which is preliminary data.</text>
</comment>
<sequence>ITESDDWDNLEWLEREAFGELTKEKEKKDYEKRIKRSAKVRIAEYKGLTLVEPVKENKYYSEQGVYSLFLILKVLKPDLFPFEIVDYDTHFGIDVIAREHSNLSLDRSQLNYIEFKGKLTSPLNHSFNYLKSIICWDTDILDGGTITDVSEKERTMKITSSSDLNNSDKYTKYFLDDPASPKKIEVFVLKDYLKEKIGIEFRPRTATTSSNSG</sequence>
<gene>
    <name evidence="1" type="ORF">S01H4_35254</name>
</gene>
<feature type="non-terminal residue" evidence="1">
    <location>
        <position position="1"/>
    </location>
</feature>
<dbReference type="AlphaFoldDB" id="X1A6A5"/>
<evidence type="ECO:0000313" key="1">
    <source>
        <dbReference type="EMBL" id="GAG77274.1"/>
    </source>
</evidence>